<evidence type="ECO:0000256" key="2">
    <source>
        <dbReference type="SAM" id="MobiDB-lite"/>
    </source>
</evidence>
<evidence type="ECO:0000256" key="1">
    <source>
        <dbReference type="ARBA" id="ARBA00008738"/>
    </source>
</evidence>
<protein>
    <submittedName>
        <fullName evidence="3">Uncharacterized protein</fullName>
    </submittedName>
</protein>
<dbReference type="GO" id="GO:0005879">
    <property type="term" value="C:axonemal microtubule"/>
    <property type="evidence" value="ECO:0007669"/>
    <property type="project" value="TreeGrafter"/>
</dbReference>
<name>A0A564YFN4_HYMDI</name>
<dbReference type="Pfam" id="PF05217">
    <property type="entry name" value="SAXO1-2"/>
    <property type="match status" value="2"/>
</dbReference>
<keyword evidence="4" id="KW-1185">Reference proteome</keyword>
<accession>A0A564YFN4</accession>
<feature type="compositionally biased region" description="Basic and acidic residues" evidence="2">
    <location>
        <begin position="95"/>
        <end position="106"/>
    </location>
</feature>
<feature type="region of interest" description="Disordered" evidence="2">
    <location>
        <begin position="154"/>
        <end position="217"/>
    </location>
</feature>
<dbReference type="GO" id="GO:0036064">
    <property type="term" value="C:ciliary basal body"/>
    <property type="evidence" value="ECO:0007669"/>
    <property type="project" value="TreeGrafter"/>
</dbReference>
<dbReference type="Proteomes" id="UP000321570">
    <property type="component" value="Unassembled WGS sequence"/>
</dbReference>
<reference evidence="3 4" key="1">
    <citation type="submission" date="2019-07" db="EMBL/GenBank/DDBJ databases">
        <authorList>
            <person name="Jastrzebski P J."/>
            <person name="Paukszto L."/>
            <person name="Jastrzebski P J."/>
        </authorList>
    </citation>
    <scope>NUCLEOTIDE SEQUENCE [LARGE SCALE GENOMIC DNA]</scope>
    <source>
        <strain evidence="3 4">WMS-il1</strain>
    </source>
</reference>
<proteinExistence type="inferred from homology"/>
<feature type="region of interest" description="Disordered" evidence="2">
    <location>
        <begin position="95"/>
        <end position="117"/>
    </location>
</feature>
<evidence type="ECO:0000313" key="3">
    <source>
        <dbReference type="EMBL" id="VUZ46071.1"/>
    </source>
</evidence>
<dbReference type="GO" id="GO:0008017">
    <property type="term" value="F:microtubule binding"/>
    <property type="evidence" value="ECO:0007669"/>
    <property type="project" value="InterPro"/>
</dbReference>
<dbReference type="AlphaFoldDB" id="A0A564YFN4"/>
<dbReference type="EMBL" id="CABIJS010000199">
    <property type="protein sequence ID" value="VUZ46071.1"/>
    <property type="molecule type" value="Genomic_DNA"/>
</dbReference>
<dbReference type="PANTHER" id="PTHR31516:SF17">
    <property type="entry name" value="STABILIZER OF AXONEMAL MICROTUBULES 2"/>
    <property type="match status" value="1"/>
</dbReference>
<feature type="compositionally biased region" description="Polar residues" evidence="2">
    <location>
        <begin position="201"/>
        <end position="217"/>
    </location>
</feature>
<organism evidence="3 4">
    <name type="scientific">Hymenolepis diminuta</name>
    <name type="common">Rat tapeworm</name>
    <dbReference type="NCBI Taxonomy" id="6216"/>
    <lineage>
        <taxon>Eukaryota</taxon>
        <taxon>Metazoa</taxon>
        <taxon>Spiralia</taxon>
        <taxon>Lophotrochozoa</taxon>
        <taxon>Platyhelminthes</taxon>
        <taxon>Cestoda</taxon>
        <taxon>Eucestoda</taxon>
        <taxon>Cyclophyllidea</taxon>
        <taxon>Hymenolepididae</taxon>
        <taxon>Hymenolepis</taxon>
    </lineage>
</organism>
<sequence length="469" mass="53875">MGKANNPCKITYENEPYMKEPCICEVCICGRHHCPHQKRQVVKWGPCVISEYNAKFRAHSACPRRPIMPTTVALHSDGSMSDRTTNREDYVPKTIERRQGRPKETYKPPSTAFDHDTNYRLTYTPKQVCPPEPYHPPPILRCPARFDGNPTYKNDYRPWSVPPPERRKVSAYKPSDAPFNGLSTSRADYVPKGNCKRPSLKPSQKLTQSDQPLDSATNYRTDFVQHPLEPRECSKKEYQVKTLAPFDGLTTNRTDYTPKDICIPRSLKPTDTLIRSNEPLSGDTTNRVDYIPHKLQPQQKHRPYDEYRVPDVPMEKGTTYKLDYPVLPICRPEPVTHPEYPKCPTPFDGKTMYNTDYKTWDVRRQIVKPIRTYTPPNVPMETLSTNMADYVPKQACRAASVKPAAKLLTSGDFDSKTNYMTEYTPKKFDWHCPAAFLNKEKISRDGYAFEATDPCGHEHYKMVGNPTEA</sequence>
<gene>
    <name evidence="3" type="ORF">WMSIL1_LOCUS5833</name>
</gene>
<dbReference type="InterPro" id="IPR033336">
    <property type="entry name" value="SAXO1/2"/>
</dbReference>
<dbReference type="GO" id="GO:0036126">
    <property type="term" value="C:sperm flagellum"/>
    <property type="evidence" value="ECO:0007669"/>
    <property type="project" value="TreeGrafter"/>
</dbReference>
<dbReference type="PANTHER" id="PTHR31516">
    <property type="entry name" value="STABILIZER OF AXONEMAL MICROTUBULES 2"/>
    <property type="match status" value="1"/>
</dbReference>
<dbReference type="GO" id="GO:0005814">
    <property type="term" value="C:centriole"/>
    <property type="evidence" value="ECO:0007669"/>
    <property type="project" value="TreeGrafter"/>
</dbReference>
<comment type="similarity">
    <text evidence="1">Belongs to the FAM154 family.</text>
</comment>
<evidence type="ECO:0000313" key="4">
    <source>
        <dbReference type="Proteomes" id="UP000321570"/>
    </source>
</evidence>